<gene>
    <name evidence="2" type="ORF">BN2476_120018</name>
</gene>
<reference evidence="2" key="1">
    <citation type="submission" date="2016-12" db="EMBL/GenBank/DDBJ databases">
        <authorList>
            <person name="Moulin L."/>
        </authorList>
    </citation>
    <scope>NUCLEOTIDE SEQUENCE [LARGE SCALE GENOMIC DNA]</scope>
    <source>
        <strain evidence="2">STM 7183</strain>
    </source>
</reference>
<dbReference type="AlphaFoldDB" id="A0A1N7RR43"/>
<keyword evidence="1" id="KW-0812">Transmembrane</keyword>
<dbReference type="Proteomes" id="UP000195569">
    <property type="component" value="Unassembled WGS sequence"/>
</dbReference>
<comment type="caution">
    <text evidence="2">The sequence shown here is derived from an EMBL/GenBank/DDBJ whole genome shotgun (WGS) entry which is preliminary data.</text>
</comment>
<proteinExistence type="predicted"/>
<dbReference type="EMBL" id="CYGY02000012">
    <property type="protein sequence ID" value="SIT37519.1"/>
    <property type="molecule type" value="Genomic_DNA"/>
</dbReference>
<organism evidence="2 3">
    <name type="scientific">Paraburkholderia piptadeniae</name>
    <dbReference type="NCBI Taxonomy" id="1701573"/>
    <lineage>
        <taxon>Bacteria</taxon>
        <taxon>Pseudomonadati</taxon>
        <taxon>Pseudomonadota</taxon>
        <taxon>Betaproteobacteria</taxon>
        <taxon>Burkholderiales</taxon>
        <taxon>Burkholderiaceae</taxon>
        <taxon>Paraburkholderia</taxon>
    </lineage>
</organism>
<evidence type="ECO:0000256" key="1">
    <source>
        <dbReference type="SAM" id="Phobius"/>
    </source>
</evidence>
<name>A0A1N7RR43_9BURK</name>
<keyword evidence="3" id="KW-1185">Reference proteome</keyword>
<keyword evidence="1" id="KW-0472">Membrane</keyword>
<keyword evidence="1" id="KW-1133">Transmembrane helix</keyword>
<evidence type="ECO:0000313" key="3">
    <source>
        <dbReference type="Proteomes" id="UP000195569"/>
    </source>
</evidence>
<sequence>MAAVRARPDGPLAAYALAVLRALFAWLVGHHYVIINAFARRRGARRHIEFLSVRARQVCGPC</sequence>
<protein>
    <submittedName>
        <fullName evidence="2">Uncharacterized protein</fullName>
    </submittedName>
</protein>
<accession>A0A1N7RR43</accession>
<feature type="transmembrane region" description="Helical" evidence="1">
    <location>
        <begin position="12"/>
        <end position="39"/>
    </location>
</feature>
<evidence type="ECO:0000313" key="2">
    <source>
        <dbReference type="EMBL" id="SIT37519.1"/>
    </source>
</evidence>